<evidence type="ECO:0000313" key="3">
    <source>
        <dbReference type="EMBL" id="TFK96483.1"/>
    </source>
</evidence>
<keyword evidence="4" id="KW-1185">Reference proteome</keyword>
<gene>
    <name evidence="3" type="ORF">BDV98DRAFT_576003</name>
</gene>
<feature type="coiled-coil region" evidence="1">
    <location>
        <begin position="111"/>
        <end position="155"/>
    </location>
</feature>
<reference evidence="3 4" key="1">
    <citation type="journal article" date="2019" name="Nat. Ecol. Evol.">
        <title>Megaphylogeny resolves global patterns of mushroom evolution.</title>
        <authorList>
            <person name="Varga T."/>
            <person name="Krizsan K."/>
            <person name="Foldi C."/>
            <person name="Dima B."/>
            <person name="Sanchez-Garcia M."/>
            <person name="Sanchez-Ramirez S."/>
            <person name="Szollosi G.J."/>
            <person name="Szarkandi J.G."/>
            <person name="Papp V."/>
            <person name="Albert L."/>
            <person name="Andreopoulos W."/>
            <person name="Angelini C."/>
            <person name="Antonin V."/>
            <person name="Barry K.W."/>
            <person name="Bougher N.L."/>
            <person name="Buchanan P."/>
            <person name="Buyck B."/>
            <person name="Bense V."/>
            <person name="Catcheside P."/>
            <person name="Chovatia M."/>
            <person name="Cooper J."/>
            <person name="Damon W."/>
            <person name="Desjardin D."/>
            <person name="Finy P."/>
            <person name="Geml J."/>
            <person name="Haridas S."/>
            <person name="Hughes K."/>
            <person name="Justo A."/>
            <person name="Karasinski D."/>
            <person name="Kautmanova I."/>
            <person name="Kiss B."/>
            <person name="Kocsube S."/>
            <person name="Kotiranta H."/>
            <person name="LaButti K.M."/>
            <person name="Lechner B.E."/>
            <person name="Liimatainen K."/>
            <person name="Lipzen A."/>
            <person name="Lukacs Z."/>
            <person name="Mihaltcheva S."/>
            <person name="Morgado L.N."/>
            <person name="Niskanen T."/>
            <person name="Noordeloos M.E."/>
            <person name="Ohm R.A."/>
            <person name="Ortiz-Santana B."/>
            <person name="Ovrebo C."/>
            <person name="Racz N."/>
            <person name="Riley R."/>
            <person name="Savchenko A."/>
            <person name="Shiryaev A."/>
            <person name="Soop K."/>
            <person name="Spirin V."/>
            <person name="Szebenyi C."/>
            <person name="Tomsovsky M."/>
            <person name="Tulloss R.E."/>
            <person name="Uehling J."/>
            <person name="Grigoriev I.V."/>
            <person name="Vagvolgyi C."/>
            <person name="Papp T."/>
            <person name="Martin F.M."/>
            <person name="Miettinen O."/>
            <person name="Hibbett D.S."/>
            <person name="Nagy L.G."/>
        </authorList>
    </citation>
    <scope>NUCLEOTIDE SEQUENCE [LARGE SCALE GENOMIC DNA]</scope>
    <source>
        <strain evidence="3 4">CBS 309.79</strain>
    </source>
</reference>
<dbReference type="Proteomes" id="UP000305067">
    <property type="component" value="Unassembled WGS sequence"/>
</dbReference>
<organism evidence="3 4">
    <name type="scientific">Pterulicium gracile</name>
    <dbReference type="NCBI Taxonomy" id="1884261"/>
    <lineage>
        <taxon>Eukaryota</taxon>
        <taxon>Fungi</taxon>
        <taxon>Dikarya</taxon>
        <taxon>Basidiomycota</taxon>
        <taxon>Agaricomycotina</taxon>
        <taxon>Agaricomycetes</taxon>
        <taxon>Agaricomycetidae</taxon>
        <taxon>Agaricales</taxon>
        <taxon>Pleurotineae</taxon>
        <taxon>Pterulaceae</taxon>
        <taxon>Pterulicium</taxon>
    </lineage>
</organism>
<feature type="region of interest" description="Disordered" evidence="2">
    <location>
        <begin position="1"/>
        <end position="94"/>
    </location>
</feature>
<keyword evidence="1" id="KW-0175">Coiled coil</keyword>
<evidence type="ECO:0000256" key="1">
    <source>
        <dbReference type="SAM" id="Coils"/>
    </source>
</evidence>
<sequence>MAIENNNGVNAITSPDLDWRPENTYSGSMRVAKARSGSRLYNPYRRPTPSPLQRSSSVASPAHLRPTSERSESFSSLARGPASALPTPSPTDVWSTNRHLLTLLTDSRRHNEVLTTRIDTLRAELDIVRETEREMAEMQRGMEEMREQIELERSTRAGENMARRDERESFLHELKEAGVAEGSLTVRGKGKGDRKLRRERVVILTSRGRA</sequence>
<name>A0A5C3QDE5_9AGAR</name>
<protein>
    <submittedName>
        <fullName evidence="3">Uncharacterized protein</fullName>
    </submittedName>
</protein>
<dbReference type="EMBL" id="ML178859">
    <property type="protein sequence ID" value="TFK96483.1"/>
    <property type="molecule type" value="Genomic_DNA"/>
</dbReference>
<evidence type="ECO:0000256" key="2">
    <source>
        <dbReference type="SAM" id="MobiDB-lite"/>
    </source>
</evidence>
<accession>A0A5C3QDE5</accession>
<feature type="compositionally biased region" description="Polar residues" evidence="2">
    <location>
        <begin position="1"/>
        <end position="13"/>
    </location>
</feature>
<dbReference type="AlphaFoldDB" id="A0A5C3QDE5"/>
<proteinExistence type="predicted"/>
<evidence type="ECO:0000313" key="4">
    <source>
        <dbReference type="Proteomes" id="UP000305067"/>
    </source>
</evidence>